<keyword evidence="10" id="KW-0739">Sodium transport</keyword>
<dbReference type="PANTHER" id="PTHR30341:SF0">
    <property type="entry name" value="NA(+)_H(+) ANTIPORTER NHAA"/>
    <property type="match status" value="1"/>
</dbReference>
<keyword evidence="7" id="KW-0915">Sodium</keyword>
<keyword evidence="2" id="KW-0813">Transport</keyword>
<comment type="caution">
    <text evidence="13">The sequence shown here is derived from an EMBL/GenBank/DDBJ whole genome shotgun (WGS) entry which is preliminary data.</text>
</comment>
<keyword evidence="14" id="KW-1185">Reference proteome</keyword>
<gene>
    <name evidence="13" type="ORF">ACFQZM_29545</name>
</gene>
<evidence type="ECO:0000256" key="10">
    <source>
        <dbReference type="ARBA" id="ARBA00023201"/>
    </source>
</evidence>
<feature type="transmembrane region" description="Helical" evidence="12">
    <location>
        <begin position="85"/>
        <end position="104"/>
    </location>
</feature>
<dbReference type="Gene3D" id="1.20.1530.10">
    <property type="entry name" value="Na+/H+ antiporter like domain"/>
    <property type="match status" value="1"/>
</dbReference>
<evidence type="ECO:0000256" key="12">
    <source>
        <dbReference type="SAM" id="Phobius"/>
    </source>
</evidence>
<evidence type="ECO:0000256" key="11">
    <source>
        <dbReference type="SAM" id="MobiDB-lite"/>
    </source>
</evidence>
<dbReference type="InterPro" id="IPR023171">
    <property type="entry name" value="Na/H_antiporter_dom_sf"/>
</dbReference>
<comment type="subcellular location">
    <subcellularLocation>
        <location evidence="1">Cell inner membrane</location>
        <topology evidence="1">Multi-pass membrane protein</topology>
    </subcellularLocation>
</comment>
<name>A0ABW2XSG7_9ACTN</name>
<evidence type="ECO:0000256" key="6">
    <source>
        <dbReference type="ARBA" id="ARBA00022989"/>
    </source>
</evidence>
<keyword evidence="6 12" id="KW-1133">Transmembrane helix</keyword>
<evidence type="ECO:0000256" key="2">
    <source>
        <dbReference type="ARBA" id="ARBA00022448"/>
    </source>
</evidence>
<dbReference type="Pfam" id="PF06965">
    <property type="entry name" value="Na_H_antiport_1"/>
    <property type="match status" value="1"/>
</dbReference>
<keyword evidence="8" id="KW-0406">Ion transport</keyword>
<feature type="region of interest" description="Disordered" evidence="11">
    <location>
        <begin position="182"/>
        <end position="229"/>
    </location>
</feature>
<dbReference type="RefSeq" id="WP_131755133.1">
    <property type="nucleotide sequence ID" value="NZ_CAACUY010000003.1"/>
</dbReference>
<evidence type="ECO:0000256" key="8">
    <source>
        <dbReference type="ARBA" id="ARBA00023065"/>
    </source>
</evidence>
<protein>
    <submittedName>
        <fullName evidence="13">Na+/H+ antiporter NhaA</fullName>
    </submittedName>
</protein>
<evidence type="ECO:0000256" key="1">
    <source>
        <dbReference type="ARBA" id="ARBA00004429"/>
    </source>
</evidence>
<evidence type="ECO:0000256" key="3">
    <source>
        <dbReference type="ARBA" id="ARBA00022449"/>
    </source>
</evidence>
<dbReference type="Proteomes" id="UP001597063">
    <property type="component" value="Unassembled WGS sequence"/>
</dbReference>
<dbReference type="EMBL" id="JBHTGP010000015">
    <property type="protein sequence ID" value="MFD0688670.1"/>
    <property type="molecule type" value="Genomic_DNA"/>
</dbReference>
<keyword evidence="5 12" id="KW-0812">Transmembrane</keyword>
<feature type="transmembrane region" description="Helical" evidence="12">
    <location>
        <begin position="110"/>
        <end position="137"/>
    </location>
</feature>
<proteinExistence type="predicted"/>
<keyword evidence="3" id="KW-0050">Antiport</keyword>
<keyword evidence="9 12" id="KW-0472">Membrane</keyword>
<dbReference type="InterPro" id="IPR004670">
    <property type="entry name" value="NhaA"/>
</dbReference>
<reference evidence="14" key="1">
    <citation type="journal article" date="2019" name="Int. J. Syst. Evol. Microbiol.">
        <title>The Global Catalogue of Microorganisms (GCM) 10K type strain sequencing project: providing services to taxonomists for standard genome sequencing and annotation.</title>
        <authorList>
            <consortium name="The Broad Institute Genomics Platform"/>
            <consortium name="The Broad Institute Genome Sequencing Center for Infectious Disease"/>
            <person name="Wu L."/>
            <person name="Ma J."/>
        </authorList>
    </citation>
    <scope>NUCLEOTIDE SEQUENCE [LARGE SCALE GENOMIC DNA]</scope>
    <source>
        <strain evidence="14">JCM 9371</strain>
    </source>
</reference>
<evidence type="ECO:0000313" key="13">
    <source>
        <dbReference type="EMBL" id="MFD0688670.1"/>
    </source>
</evidence>
<evidence type="ECO:0000256" key="5">
    <source>
        <dbReference type="ARBA" id="ARBA00022692"/>
    </source>
</evidence>
<sequence length="229" mass="24467">MFFVVGLKLERELTGGDLRGPRRAADRRRRRRHDRAASIYLAVNAVAANGTSDGWAVPMTTDIPFALVVLAIISTHPPSGLRSFLITLAVVDDLLAVAVIVVFFTGSLNLLPLAGFLTAIVVFGLSTCRGITAWWLVLPPRGHRPGAARSLRVVCSAALRNLLRRSRRLPAQTLAAHVSTRPVAAAREGAQDGEPCKEPVMSAPHGEADGRPTPPGRGRVATAHADEVD</sequence>
<accession>A0ABW2XSG7</accession>
<dbReference type="PANTHER" id="PTHR30341">
    <property type="entry name" value="SODIUM ION/PROTON ANTIPORTER NHAA-RELATED"/>
    <property type="match status" value="1"/>
</dbReference>
<evidence type="ECO:0000256" key="7">
    <source>
        <dbReference type="ARBA" id="ARBA00023053"/>
    </source>
</evidence>
<evidence type="ECO:0000256" key="9">
    <source>
        <dbReference type="ARBA" id="ARBA00023136"/>
    </source>
</evidence>
<keyword evidence="4" id="KW-1003">Cell membrane</keyword>
<evidence type="ECO:0000313" key="14">
    <source>
        <dbReference type="Proteomes" id="UP001597063"/>
    </source>
</evidence>
<evidence type="ECO:0000256" key="4">
    <source>
        <dbReference type="ARBA" id="ARBA00022475"/>
    </source>
</evidence>
<feature type="transmembrane region" description="Helical" evidence="12">
    <location>
        <begin position="55"/>
        <end position="73"/>
    </location>
</feature>
<organism evidence="13 14">
    <name type="scientific">Actinomadura fibrosa</name>
    <dbReference type="NCBI Taxonomy" id="111802"/>
    <lineage>
        <taxon>Bacteria</taxon>
        <taxon>Bacillati</taxon>
        <taxon>Actinomycetota</taxon>
        <taxon>Actinomycetes</taxon>
        <taxon>Streptosporangiales</taxon>
        <taxon>Thermomonosporaceae</taxon>
        <taxon>Actinomadura</taxon>
    </lineage>
</organism>